<sequence>MKLVQTYSTKSDLKQLIGFKIKYLDTWFTVFKFEIEPSYNRYIPLLIYPILKGTTWSDFGETA</sequence>
<keyword evidence="2" id="KW-1185">Reference proteome</keyword>
<proteinExistence type="predicted"/>
<dbReference type="RefSeq" id="YP_009198615.1">
    <property type="nucleotide sequence ID" value="NC_028799.1"/>
</dbReference>
<accession>A0A0B5HE32</accession>
<evidence type="ECO:0000313" key="2">
    <source>
        <dbReference type="Proteomes" id="UP000031803"/>
    </source>
</evidence>
<dbReference type="GeneID" id="26625693"/>
<protein>
    <submittedName>
        <fullName evidence="1">Uncharacterized protein</fullName>
    </submittedName>
</protein>
<reference evidence="1 2" key="1">
    <citation type="submission" date="2014-12" db="EMBL/GenBank/DDBJ databases">
        <title>Complete genome sequences of three Vibrio cholerae specific bacteriophages.</title>
        <authorList>
            <person name="Bhandare S.G."/>
            <person name="Warry A."/>
            <person name="Emes R.D."/>
            <person name="Hooton S.P.T."/>
            <person name="Barrow P.A."/>
            <person name="Atterbury R.J."/>
        </authorList>
    </citation>
    <scope>NUCLEOTIDE SEQUENCE [LARGE SCALE GENOMIC DNA]</scope>
</reference>
<name>A0A0B5HE32_9CAUD</name>
<dbReference type="EMBL" id="KP280062">
    <property type="protein sequence ID" value="AJF40755.1"/>
    <property type="molecule type" value="Genomic_DNA"/>
</dbReference>
<dbReference type="Proteomes" id="UP000031803">
    <property type="component" value="Segment"/>
</dbReference>
<dbReference type="OrthoDB" id="37485at10239"/>
<evidence type="ECO:0000313" key="1">
    <source>
        <dbReference type="EMBL" id="AJF40755.1"/>
    </source>
</evidence>
<organism evidence="1 2">
    <name type="scientific">Vibrio phage phi 1</name>
    <dbReference type="NCBI Taxonomy" id="1589297"/>
    <lineage>
        <taxon>Viruses</taxon>
        <taxon>Duplodnaviria</taxon>
        <taxon>Heunggongvirae</taxon>
        <taxon>Uroviricota</taxon>
        <taxon>Caudoviricetes</taxon>
        <taxon>Schitoviridae</taxon>
        <taxon>Pacinivirus</taxon>
        <taxon>Pacinivirus phi1</taxon>
    </lineage>
</organism>
<gene>
    <name evidence="1" type="ORF">SBVP1_0097</name>
</gene>
<dbReference type="KEGG" id="vg:26625693"/>